<name>A0A1B2DRB7_9BACL</name>
<organism evidence="1">
    <name type="scientific">Paenibacillus sp. BIHB 4019</name>
    <dbReference type="NCBI Taxonomy" id="1870819"/>
    <lineage>
        <taxon>Bacteria</taxon>
        <taxon>Bacillati</taxon>
        <taxon>Bacillota</taxon>
        <taxon>Bacilli</taxon>
        <taxon>Bacillales</taxon>
        <taxon>Paenibacillaceae</taxon>
        <taxon>Paenibacillus</taxon>
    </lineage>
</organism>
<sequence>MKRLGSSFGGVFQSEKYREGIAQCYTFLYFINAKKTPCQADYNPAKRSKNLKYRKPCSVEAFAALL</sequence>
<accession>A0A1B2DRB7</accession>
<dbReference type="EMBL" id="CP016808">
    <property type="protein sequence ID" value="ANY70262.1"/>
    <property type="molecule type" value="Genomic_DNA"/>
</dbReference>
<evidence type="ECO:0000313" key="1">
    <source>
        <dbReference type="EMBL" id="ANY70262.1"/>
    </source>
</evidence>
<gene>
    <name evidence="1" type="ORF">BBD42_30005</name>
</gene>
<reference evidence="1" key="1">
    <citation type="submission" date="2016-08" db="EMBL/GenBank/DDBJ databases">
        <title>Complete Genome Seqeunce of Paenibacillus sp. BIHB 4019 from tea rhizoplane.</title>
        <authorList>
            <person name="Thakur R."/>
            <person name="Swarnkar M.K."/>
            <person name="Gulati A."/>
        </authorList>
    </citation>
    <scope>NUCLEOTIDE SEQUENCE [LARGE SCALE GENOMIC DNA]</scope>
    <source>
        <strain evidence="1">BIHB4019</strain>
    </source>
</reference>
<dbReference type="AlphaFoldDB" id="A0A1B2DRB7"/>
<proteinExistence type="predicted"/>
<protein>
    <submittedName>
        <fullName evidence="1">Uncharacterized protein</fullName>
    </submittedName>
</protein>